<sequence>MYVFAEAPKTSMEDNASYNLAEIRNAAGRCLAEFKYSEKGYSLLQSYYETVGKRDENSDMPIASEAIREIFIKRNQPSTLVYGIREYYPDTIITDKETVTFAYGSREDIKFAKRIDSITVRSSDNGTILHTVAFAYGYHTESEYEHTLCSKYGYTNVYGFKRLKLTDVTVDGKKYSFGYNDAQELPSRISMRQDFWGYYNGKTNADGLCASPEYKYDYDGRLTGIETVGPANRYANELYCKIGTLNQITYPTGGFTLFEYEINHFDDEHGKYYYPSASSSVKIPRTVTCGTGYNGTGYNNTPETRDFDIDQAVPVEISSGSSYLPSPQQYYKLDLGIVGKDSTGQTVFSRYYTKYNDMEDFKESCVLPKGHYVLSCKFSTVASGLITGGRIQVTLPPAYVEDTSIADASGKSVGGGLRIRTVENYDSDGEMLGYTRYRYEEGKLLIPTVDKEHIDMQYLFASKPANPCFYSIPSTLYCAFYFITSDPKYLAVCSLECPDVGYSKVTKENYDKDGQLMSYSTENFHNDGCHSVNNGIFGVNTDGLNGKLTESATFSSDSVLMHKICYSYTVIGGSPALSDMVFFPWARCSDMSPGSSALDVYYKYALISKSPLCALPSSVTETGYVDGVAMKPVTTTYEYNENNYMPSSITKSVAFNANTEETCLTRYWYPGDAEAVNSNTACLTSAHCISERVKALQYRNGNTVGGYRNLYMPLSNGLPVVSKNYSITPNNSEVLELDVTDYDDYGNICGYKKKDGTPVAVIWSYCHRLPVLEIVGKAYSEVKAMSGIVDILENGTAATEITNATESLHAALLNERAMATAYEYSPWHTLSCVIKPNGDKAKYRYDTYGRLEEARDADDNILQKYNYNYKTN</sequence>
<dbReference type="EMBL" id="JADYTN010000043">
    <property type="protein sequence ID" value="MCF2564829.1"/>
    <property type="molecule type" value="Genomic_DNA"/>
</dbReference>
<evidence type="ECO:0000313" key="1">
    <source>
        <dbReference type="EMBL" id="MCF2564829.1"/>
    </source>
</evidence>
<evidence type="ECO:0000313" key="2">
    <source>
        <dbReference type="Proteomes" id="UP001200470"/>
    </source>
</evidence>
<comment type="caution">
    <text evidence="1">The sequence shown here is derived from an EMBL/GenBank/DDBJ whole genome shotgun (WGS) entry which is preliminary data.</text>
</comment>
<keyword evidence="2" id="KW-1185">Reference proteome</keyword>
<dbReference type="Proteomes" id="UP001200470">
    <property type="component" value="Unassembled WGS sequence"/>
</dbReference>
<gene>
    <name evidence="1" type="ORF">I6E12_12050</name>
</gene>
<proteinExistence type="predicted"/>
<dbReference type="RefSeq" id="WP_158214646.1">
    <property type="nucleotide sequence ID" value="NZ_JADYTN010000043.1"/>
</dbReference>
<reference evidence="1 2" key="1">
    <citation type="submission" date="2020-12" db="EMBL/GenBank/DDBJ databases">
        <title>Whole genome sequences of gut porcine anaerobes.</title>
        <authorList>
            <person name="Kubasova T."/>
            <person name="Jahodarova E."/>
            <person name="Rychlik I."/>
        </authorList>
    </citation>
    <scope>NUCLEOTIDE SEQUENCE [LARGE SCALE GENOMIC DNA]</scope>
    <source>
        <strain evidence="1 2">An925</strain>
    </source>
</reference>
<protein>
    <recommendedName>
        <fullName evidence="3">RHS repeat protein</fullName>
    </recommendedName>
</protein>
<name>A0ABS9CKW9_9BACT</name>
<organism evidence="1 2">
    <name type="scientific">Xylanibacter brevis</name>
    <dbReference type="NCBI Taxonomy" id="83231"/>
    <lineage>
        <taxon>Bacteria</taxon>
        <taxon>Pseudomonadati</taxon>
        <taxon>Bacteroidota</taxon>
        <taxon>Bacteroidia</taxon>
        <taxon>Bacteroidales</taxon>
        <taxon>Prevotellaceae</taxon>
        <taxon>Xylanibacter</taxon>
    </lineage>
</organism>
<accession>A0ABS9CKW9</accession>
<evidence type="ECO:0008006" key="3">
    <source>
        <dbReference type="Google" id="ProtNLM"/>
    </source>
</evidence>